<keyword evidence="6 12" id="KW-0809">Transit peptide</keyword>
<dbReference type="GO" id="GO:0020037">
    <property type="term" value="F:heme binding"/>
    <property type="evidence" value="ECO:0007669"/>
    <property type="project" value="TreeGrafter"/>
</dbReference>
<evidence type="ECO:0000313" key="15">
    <source>
        <dbReference type="Proteomes" id="UP000332933"/>
    </source>
</evidence>
<evidence type="ECO:0000256" key="7">
    <source>
        <dbReference type="ARBA" id="ARBA00022989"/>
    </source>
</evidence>
<feature type="transmembrane region" description="Helical" evidence="12">
    <location>
        <begin position="56"/>
        <end position="76"/>
    </location>
</feature>
<dbReference type="InterPro" id="IPR007992">
    <property type="entry name" value="CybS"/>
</dbReference>
<keyword evidence="11" id="KW-0479">Metal-binding</keyword>
<evidence type="ECO:0000256" key="1">
    <source>
        <dbReference type="ARBA" id="ARBA00004448"/>
    </source>
</evidence>
<dbReference type="InterPro" id="IPR034804">
    <property type="entry name" value="SQR/QFR_C/D"/>
</dbReference>
<comment type="subcellular location">
    <subcellularLocation>
        <location evidence="1 12">Mitochondrion inner membrane</location>
        <topology evidence="1 12">Multi-pass membrane protein</topology>
    </subcellularLocation>
</comment>
<dbReference type="PANTHER" id="PTHR13337">
    <property type="entry name" value="SUCCINATE DEHYDROGENASE"/>
    <property type="match status" value="1"/>
</dbReference>
<evidence type="ECO:0000256" key="5">
    <source>
        <dbReference type="ARBA" id="ARBA00022792"/>
    </source>
</evidence>
<dbReference type="Pfam" id="PF05328">
    <property type="entry name" value="CybS"/>
    <property type="match status" value="1"/>
</dbReference>
<feature type="transmembrane region" description="Helical" evidence="12">
    <location>
        <begin position="111"/>
        <end position="132"/>
    </location>
</feature>
<dbReference type="EMBL" id="VJMH01005091">
    <property type="protein sequence ID" value="KAF0701382.1"/>
    <property type="molecule type" value="Genomic_DNA"/>
</dbReference>
<evidence type="ECO:0000313" key="13">
    <source>
        <dbReference type="EMBL" id="KAF0701382.1"/>
    </source>
</evidence>
<gene>
    <name evidence="14" type="primary">Aste57867_8084</name>
    <name evidence="13" type="ORF">As57867_008054</name>
    <name evidence="14" type="ORF">ASTE57867_8084</name>
</gene>
<keyword evidence="3" id="KW-0813">Transport</keyword>
<keyword evidence="5 12" id="KW-0999">Mitochondrion inner membrane</keyword>
<dbReference type="PANTHER" id="PTHR13337:SF2">
    <property type="entry name" value="SUCCINATE DEHYDROGENASE [UBIQUINONE] CYTOCHROME B SMALL SUBUNIT, MITOCHONDRIAL"/>
    <property type="match status" value="1"/>
</dbReference>
<protein>
    <recommendedName>
        <fullName evidence="12">Succinate dehydrogenase [ubiquinone] cytochrome b small subunit</fullName>
    </recommendedName>
</protein>
<feature type="binding site" evidence="10">
    <location>
        <position position="103"/>
    </location>
    <ligand>
        <name>a ubiquinone</name>
        <dbReference type="ChEBI" id="CHEBI:16389"/>
        <note>ligand shared with IP/SDHB</note>
    </ligand>
</feature>
<dbReference type="Proteomes" id="UP000332933">
    <property type="component" value="Unassembled WGS sequence"/>
</dbReference>
<sequence>MFARVSNQVARRAATQARGFRKGSPTKFTENKMETGVADSILVADNSKYTIKALHATSLALTALVPTAIILSPSALNLPVDYALAVLIPVHSHIGLNAVASDYVPKNLQTLVRAGILGASFITLVGLLNLNITGSGVTETVKTIWRERPAPKGDHH</sequence>
<evidence type="ECO:0000256" key="9">
    <source>
        <dbReference type="ARBA" id="ARBA00023136"/>
    </source>
</evidence>
<dbReference type="GO" id="GO:0005743">
    <property type="term" value="C:mitochondrial inner membrane"/>
    <property type="evidence" value="ECO:0007669"/>
    <property type="project" value="UniProtKB-SubCell"/>
</dbReference>
<evidence type="ECO:0000256" key="6">
    <source>
        <dbReference type="ARBA" id="ARBA00022946"/>
    </source>
</evidence>
<proteinExistence type="inferred from homology"/>
<evidence type="ECO:0000256" key="11">
    <source>
        <dbReference type="PIRSR" id="PIRSR607992-2"/>
    </source>
</evidence>
<dbReference type="Gene3D" id="1.20.1300.10">
    <property type="entry name" value="Fumarate reductase/succinate dehydrogenase, transmembrane subunit"/>
    <property type="match status" value="1"/>
</dbReference>
<evidence type="ECO:0000256" key="3">
    <source>
        <dbReference type="ARBA" id="ARBA00022448"/>
    </source>
</evidence>
<keyword evidence="4 12" id="KW-0812">Transmembrane</keyword>
<dbReference type="EMBL" id="CAADRA010005112">
    <property type="protein sequence ID" value="VFT84973.1"/>
    <property type="molecule type" value="Genomic_DNA"/>
</dbReference>
<accession>A0A485KJC5</accession>
<reference evidence="13" key="2">
    <citation type="submission" date="2019-06" db="EMBL/GenBank/DDBJ databases">
        <title>Genomics analysis of Aphanomyces spp. identifies a new class of oomycete effector associated with host adaptation.</title>
        <authorList>
            <person name="Gaulin E."/>
        </authorList>
    </citation>
    <scope>NUCLEOTIDE SEQUENCE</scope>
    <source>
        <strain evidence="13">CBS 578.67</strain>
    </source>
</reference>
<evidence type="ECO:0000256" key="2">
    <source>
        <dbReference type="ARBA" id="ARBA00007294"/>
    </source>
</evidence>
<keyword evidence="8 12" id="KW-0496">Mitochondrion</keyword>
<keyword evidence="7 12" id="KW-1133">Transmembrane helix</keyword>
<evidence type="ECO:0000313" key="14">
    <source>
        <dbReference type="EMBL" id="VFT84973.1"/>
    </source>
</evidence>
<evidence type="ECO:0000256" key="10">
    <source>
        <dbReference type="PIRSR" id="PIRSR607992-1"/>
    </source>
</evidence>
<name>A0A485KJC5_9STRA</name>
<dbReference type="GO" id="GO:0046872">
    <property type="term" value="F:metal ion binding"/>
    <property type="evidence" value="ECO:0007669"/>
    <property type="project" value="UniProtKB-KW"/>
</dbReference>
<keyword evidence="11" id="KW-0408">Iron</keyword>
<keyword evidence="9 12" id="KW-0472">Membrane</keyword>
<comment type="similarity">
    <text evidence="2 12">Belongs to the CybS family.</text>
</comment>
<comment type="caution">
    <text evidence="12">Lacks conserved residue(s) required for the propagation of feature annotation.</text>
</comment>
<evidence type="ECO:0000256" key="4">
    <source>
        <dbReference type="ARBA" id="ARBA00022692"/>
    </source>
</evidence>
<evidence type="ECO:0000256" key="8">
    <source>
        <dbReference type="ARBA" id="ARBA00023128"/>
    </source>
</evidence>
<keyword evidence="15" id="KW-1185">Reference proteome</keyword>
<dbReference type="OrthoDB" id="18577at2759"/>
<reference evidence="14 15" key="1">
    <citation type="submission" date="2019-03" db="EMBL/GenBank/DDBJ databases">
        <authorList>
            <person name="Gaulin E."/>
            <person name="Dumas B."/>
        </authorList>
    </citation>
    <scope>NUCLEOTIDE SEQUENCE [LARGE SCALE GENOMIC DNA]</scope>
    <source>
        <strain evidence="14">CBS 568.67</strain>
    </source>
</reference>
<organism evidence="14 15">
    <name type="scientific">Aphanomyces stellatus</name>
    <dbReference type="NCBI Taxonomy" id="120398"/>
    <lineage>
        <taxon>Eukaryota</taxon>
        <taxon>Sar</taxon>
        <taxon>Stramenopiles</taxon>
        <taxon>Oomycota</taxon>
        <taxon>Saprolegniomycetes</taxon>
        <taxon>Saprolegniales</taxon>
        <taxon>Verrucalvaceae</taxon>
        <taxon>Aphanomyces</taxon>
    </lineage>
</organism>
<dbReference type="AlphaFoldDB" id="A0A485KJC5"/>
<dbReference type="GO" id="GO:0006099">
    <property type="term" value="P:tricarboxylic acid cycle"/>
    <property type="evidence" value="ECO:0007669"/>
    <property type="project" value="TreeGrafter"/>
</dbReference>
<evidence type="ECO:0000256" key="12">
    <source>
        <dbReference type="RuleBase" id="RU364031"/>
    </source>
</evidence>
<dbReference type="GO" id="GO:0006121">
    <property type="term" value="P:mitochondrial electron transport, succinate to ubiquinone"/>
    <property type="evidence" value="ECO:0007669"/>
    <property type="project" value="TreeGrafter"/>
</dbReference>
<feature type="binding site" description="axial binding residue" evidence="11">
    <location>
        <position position="91"/>
    </location>
    <ligand>
        <name>heme b</name>
        <dbReference type="ChEBI" id="CHEBI:60344"/>
        <note>ligand shared with SDHC</note>
    </ligand>
    <ligandPart>
        <name>Fe</name>
        <dbReference type="ChEBI" id="CHEBI:18248"/>
    </ligandPart>
</feature>
<dbReference type="GO" id="GO:0048039">
    <property type="term" value="F:ubiquinone binding"/>
    <property type="evidence" value="ECO:0007669"/>
    <property type="project" value="TreeGrafter"/>
</dbReference>